<keyword evidence="2" id="KW-1185">Reference proteome</keyword>
<comment type="caution">
    <text evidence="1">The sequence shown here is derived from an EMBL/GenBank/DDBJ whole genome shotgun (WGS) entry which is preliminary data.</text>
</comment>
<gene>
    <name evidence="1" type="ORF">N1851_014133</name>
</gene>
<evidence type="ECO:0000313" key="2">
    <source>
        <dbReference type="Proteomes" id="UP001174136"/>
    </source>
</evidence>
<dbReference type="EMBL" id="JAOPHQ010002567">
    <property type="protein sequence ID" value="KAK0146561.1"/>
    <property type="molecule type" value="Genomic_DNA"/>
</dbReference>
<dbReference type="Proteomes" id="UP001174136">
    <property type="component" value="Unassembled WGS sequence"/>
</dbReference>
<sequence length="262" mass="29190">MGDFGGEIRKPIYNCEIVQRQAPSMAQDGILGQLREFVDFICGCDATMVYIKALEILMSQRRTKTSTSQAKSRKAKFKSRKAFIHNSTSTRILEYALLDSQCATAFILSEVAEALEQDKLKLYTTSRTTSTSTKRSHFYRTRSAHWVKLLTSPTSKGSCCIDLGWSNVGHGNPCVDYGDAIGISHVIVAIQVTPGVEPSVNLKTKVHYWRISTSTVRHSTVRFGSVSITTEYHIVPPRRGWGRHNTAARNCQDVIYTAPSHA</sequence>
<organism evidence="1 2">
    <name type="scientific">Merluccius polli</name>
    <name type="common">Benguela hake</name>
    <name type="synonym">Merluccius cadenati</name>
    <dbReference type="NCBI Taxonomy" id="89951"/>
    <lineage>
        <taxon>Eukaryota</taxon>
        <taxon>Metazoa</taxon>
        <taxon>Chordata</taxon>
        <taxon>Craniata</taxon>
        <taxon>Vertebrata</taxon>
        <taxon>Euteleostomi</taxon>
        <taxon>Actinopterygii</taxon>
        <taxon>Neopterygii</taxon>
        <taxon>Teleostei</taxon>
        <taxon>Neoteleostei</taxon>
        <taxon>Acanthomorphata</taxon>
        <taxon>Zeiogadaria</taxon>
        <taxon>Gadariae</taxon>
        <taxon>Gadiformes</taxon>
        <taxon>Gadoidei</taxon>
        <taxon>Merlucciidae</taxon>
        <taxon>Merluccius</taxon>
    </lineage>
</organism>
<dbReference type="AlphaFoldDB" id="A0AA47MUU0"/>
<name>A0AA47MUU0_MERPO</name>
<protein>
    <submittedName>
        <fullName evidence="1">Uncharacterized protein</fullName>
    </submittedName>
</protein>
<evidence type="ECO:0000313" key="1">
    <source>
        <dbReference type="EMBL" id="KAK0146561.1"/>
    </source>
</evidence>
<reference evidence="1" key="1">
    <citation type="journal article" date="2023" name="Front. Mar. Sci.">
        <title>A new Merluccius polli reference genome to investigate the effects of global change in West African waters.</title>
        <authorList>
            <person name="Mateo J.L."/>
            <person name="Blanco-Fernandez C."/>
            <person name="Garcia-Vazquez E."/>
            <person name="Machado-Schiaffino G."/>
        </authorList>
    </citation>
    <scope>NUCLEOTIDE SEQUENCE</scope>
    <source>
        <strain evidence="1">C29</strain>
        <tissue evidence="1">Fin</tissue>
    </source>
</reference>
<accession>A0AA47MUU0</accession>
<proteinExistence type="predicted"/>